<dbReference type="Proteomes" id="UP001597459">
    <property type="component" value="Unassembled WGS sequence"/>
</dbReference>
<reference evidence="3" key="1">
    <citation type="journal article" date="2019" name="Int. J. Syst. Evol. Microbiol.">
        <title>The Global Catalogue of Microorganisms (GCM) 10K type strain sequencing project: providing services to taxonomists for standard genome sequencing and annotation.</title>
        <authorList>
            <consortium name="The Broad Institute Genomics Platform"/>
            <consortium name="The Broad Institute Genome Sequencing Center for Infectious Disease"/>
            <person name="Wu L."/>
            <person name="Ma J."/>
        </authorList>
    </citation>
    <scope>NUCLEOTIDE SEQUENCE [LARGE SCALE GENOMIC DNA]</scope>
    <source>
        <strain evidence="3">KCTC 42423</strain>
    </source>
</reference>
<dbReference type="EMBL" id="JBHULX010000004">
    <property type="protein sequence ID" value="MFD2590547.1"/>
    <property type="molecule type" value="Genomic_DNA"/>
</dbReference>
<sequence>MLQPPKNTSLHYQRKEKKAIAALRKVILNNIPEGFSEVISYGMIGYVIPHEIYPEGYHCDPELPLPFLNIASQKNHIAVYHAGIYADKKLLDWFTNEYSKHSTRKLDMGKSCIRFRKADQIPLELIGELASKISTSEWISLYESNIKKK</sequence>
<comment type="caution">
    <text evidence="2">The sequence shown here is derived from an EMBL/GenBank/DDBJ whole genome shotgun (WGS) entry which is preliminary data.</text>
</comment>
<keyword evidence="3" id="KW-1185">Reference proteome</keyword>
<accession>A0ABW5N687</accession>
<organism evidence="2 3">
    <name type="scientific">Aquimarina hainanensis</name>
    <dbReference type="NCBI Taxonomy" id="1578017"/>
    <lineage>
        <taxon>Bacteria</taxon>
        <taxon>Pseudomonadati</taxon>
        <taxon>Bacteroidota</taxon>
        <taxon>Flavobacteriia</taxon>
        <taxon>Flavobacteriales</taxon>
        <taxon>Flavobacteriaceae</taxon>
        <taxon>Aquimarina</taxon>
    </lineage>
</organism>
<evidence type="ECO:0000259" key="1">
    <source>
        <dbReference type="Pfam" id="PF08818"/>
    </source>
</evidence>
<proteinExistence type="predicted"/>
<evidence type="ECO:0000313" key="3">
    <source>
        <dbReference type="Proteomes" id="UP001597459"/>
    </source>
</evidence>
<dbReference type="Gene3D" id="3.90.1150.200">
    <property type="match status" value="1"/>
</dbReference>
<feature type="domain" description="YdhG-like" evidence="1">
    <location>
        <begin position="17"/>
        <end position="130"/>
    </location>
</feature>
<evidence type="ECO:0000313" key="2">
    <source>
        <dbReference type="EMBL" id="MFD2590547.1"/>
    </source>
</evidence>
<gene>
    <name evidence="2" type="ORF">ACFSTE_06850</name>
</gene>
<name>A0ABW5N687_9FLAO</name>
<protein>
    <submittedName>
        <fullName evidence="2">DUF1801 domain-containing protein</fullName>
    </submittedName>
</protein>
<dbReference type="SUPFAM" id="SSF159888">
    <property type="entry name" value="YdhG-like"/>
    <property type="match status" value="1"/>
</dbReference>
<dbReference type="InterPro" id="IPR014922">
    <property type="entry name" value="YdhG-like"/>
</dbReference>
<dbReference type="Pfam" id="PF08818">
    <property type="entry name" value="DUF1801"/>
    <property type="match status" value="1"/>
</dbReference>
<dbReference type="RefSeq" id="WP_378257452.1">
    <property type="nucleotide sequence ID" value="NZ_JBHSJV010000001.1"/>
</dbReference>